<evidence type="ECO:0000259" key="1">
    <source>
        <dbReference type="Pfam" id="PF03551"/>
    </source>
</evidence>
<accession>A0ABP9TKD8</accession>
<comment type="caution">
    <text evidence="2">The sequence shown here is derived from an EMBL/GenBank/DDBJ whole genome shotgun (WGS) entry which is preliminary data.</text>
</comment>
<feature type="domain" description="Transcription regulator PadR N-terminal" evidence="1">
    <location>
        <begin position="28"/>
        <end position="98"/>
    </location>
</feature>
<gene>
    <name evidence="2" type="ORF">GCM10025778_04050</name>
</gene>
<dbReference type="InterPro" id="IPR036388">
    <property type="entry name" value="WH-like_DNA-bd_sf"/>
</dbReference>
<dbReference type="InterPro" id="IPR052509">
    <property type="entry name" value="Metal_resp_DNA-bind_regulator"/>
</dbReference>
<dbReference type="Proteomes" id="UP001501257">
    <property type="component" value="Unassembled WGS sequence"/>
</dbReference>
<dbReference type="PANTHER" id="PTHR33169">
    <property type="entry name" value="PADR-FAMILY TRANSCRIPTIONAL REGULATOR"/>
    <property type="match status" value="1"/>
</dbReference>
<dbReference type="PANTHER" id="PTHR33169:SF14">
    <property type="entry name" value="TRANSCRIPTIONAL REGULATOR RV3488"/>
    <property type="match status" value="1"/>
</dbReference>
<evidence type="ECO:0000313" key="3">
    <source>
        <dbReference type="Proteomes" id="UP001501257"/>
    </source>
</evidence>
<sequence>MTSIQDPGQAGAEWPSDWLRAALGLCTLQALETGPTYGYAIIAALAEAGLGKVKGGTLYPLLTRFETAGFLEVEWRPGDGGPGRKYFSLTDSGQKELARQRTAWHSFTQVTTTFLAGNKTPSATREQQ</sequence>
<dbReference type="Pfam" id="PF03551">
    <property type="entry name" value="PadR"/>
    <property type="match status" value="1"/>
</dbReference>
<keyword evidence="3" id="KW-1185">Reference proteome</keyword>
<dbReference type="EMBL" id="BAABLK010000006">
    <property type="protein sequence ID" value="GAA5225875.1"/>
    <property type="molecule type" value="Genomic_DNA"/>
</dbReference>
<dbReference type="RefSeq" id="WP_210102198.1">
    <property type="nucleotide sequence ID" value="NZ_BAABLK010000006.1"/>
</dbReference>
<dbReference type="Gene3D" id="1.10.10.10">
    <property type="entry name" value="Winged helix-like DNA-binding domain superfamily/Winged helix DNA-binding domain"/>
    <property type="match status" value="1"/>
</dbReference>
<proteinExistence type="predicted"/>
<organism evidence="2 3">
    <name type="scientific">Paeniglutamicibacter antarcticus</name>
    <dbReference type="NCBI Taxonomy" id="494023"/>
    <lineage>
        <taxon>Bacteria</taxon>
        <taxon>Bacillati</taxon>
        <taxon>Actinomycetota</taxon>
        <taxon>Actinomycetes</taxon>
        <taxon>Micrococcales</taxon>
        <taxon>Micrococcaceae</taxon>
        <taxon>Paeniglutamicibacter</taxon>
    </lineage>
</organism>
<dbReference type="InterPro" id="IPR036390">
    <property type="entry name" value="WH_DNA-bd_sf"/>
</dbReference>
<dbReference type="SUPFAM" id="SSF46785">
    <property type="entry name" value="Winged helix' DNA-binding domain"/>
    <property type="match status" value="1"/>
</dbReference>
<name>A0ABP9TKD8_9MICC</name>
<evidence type="ECO:0000313" key="2">
    <source>
        <dbReference type="EMBL" id="GAA5225875.1"/>
    </source>
</evidence>
<dbReference type="InterPro" id="IPR005149">
    <property type="entry name" value="Tscrpt_reg_PadR_N"/>
</dbReference>
<reference evidence="3" key="1">
    <citation type="journal article" date="2019" name="Int. J. Syst. Evol. Microbiol.">
        <title>The Global Catalogue of Microorganisms (GCM) 10K type strain sequencing project: providing services to taxonomists for standard genome sequencing and annotation.</title>
        <authorList>
            <consortium name="The Broad Institute Genomics Platform"/>
            <consortium name="The Broad Institute Genome Sequencing Center for Infectious Disease"/>
            <person name="Wu L."/>
            <person name="Ma J."/>
        </authorList>
    </citation>
    <scope>NUCLEOTIDE SEQUENCE [LARGE SCALE GENOMIC DNA]</scope>
    <source>
        <strain evidence="3">JCM 18952</strain>
    </source>
</reference>
<protein>
    <submittedName>
        <fullName evidence="2">PadR family transcriptional regulator</fullName>
    </submittedName>
</protein>